<gene>
    <name evidence="2" type="ORF">glysoja_046637</name>
</gene>
<dbReference type="PANTHER" id="PTHR11439:SF502">
    <property type="entry name" value="SECRETED RXLR EFFECTOR PROTEIN 161-LIKE"/>
    <property type="match status" value="1"/>
</dbReference>
<dbReference type="Proteomes" id="UP000053555">
    <property type="component" value="Unassembled WGS sequence"/>
</dbReference>
<proteinExistence type="predicted"/>
<dbReference type="CDD" id="cd09272">
    <property type="entry name" value="RNase_HI_RT_Ty1"/>
    <property type="match status" value="1"/>
</dbReference>
<dbReference type="EC" id="2.5.1.84" evidence="2"/>
<dbReference type="EMBL" id="KN654523">
    <property type="protein sequence ID" value="KHN25158.1"/>
    <property type="molecule type" value="Genomic_DNA"/>
</dbReference>
<sequence>YKTKLNPDGTIQKHKARLVAKGYSQQPEIDYNETFAPVARLDTIRALIALASQKGCSIHQLDVKSVFLNDVLEEEIYVEQPQGFVSEGKENKVLRLRKTIYGLKQATVAQSTVEAEYVAATEATSQAIWLHRILEDMGEKQDEPTKINCDNKSAIAMAKNPVHHSRTKHIAIKYHFIREAEATKEIKLDYCRTEDQIADIF</sequence>
<feature type="domain" description="Reverse transcriptase Ty1/copia-type" evidence="1">
    <location>
        <begin position="3"/>
        <end position="112"/>
    </location>
</feature>
<feature type="non-terminal residue" evidence="2">
    <location>
        <position position="1"/>
    </location>
</feature>
<dbReference type="InterPro" id="IPR013103">
    <property type="entry name" value="RVT_2"/>
</dbReference>
<dbReference type="AlphaFoldDB" id="A0A0B2QZC9"/>
<reference evidence="2" key="1">
    <citation type="submission" date="2014-07" db="EMBL/GenBank/DDBJ databases">
        <title>Identification of a novel salt tolerance gene in wild soybean by whole-genome sequencing.</title>
        <authorList>
            <person name="Lam H.-M."/>
            <person name="Qi X."/>
            <person name="Li M.-W."/>
            <person name="Liu X."/>
            <person name="Xie M."/>
            <person name="Ni M."/>
            <person name="Xu X."/>
        </authorList>
    </citation>
    <scope>NUCLEOTIDE SEQUENCE [LARGE SCALE GENOMIC DNA]</scope>
    <source>
        <tissue evidence="2">Root</tissue>
    </source>
</reference>
<evidence type="ECO:0000313" key="2">
    <source>
        <dbReference type="EMBL" id="KHN25158.1"/>
    </source>
</evidence>
<dbReference type="GO" id="GO:0052923">
    <property type="term" value="F:all-trans-nonaprenyl-diphosphate synthase (geranyl-diphosphate specific) activity"/>
    <property type="evidence" value="ECO:0007669"/>
    <property type="project" value="UniProtKB-EC"/>
</dbReference>
<name>A0A0B2QZC9_GLYSO</name>
<dbReference type="PANTHER" id="PTHR11439">
    <property type="entry name" value="GAG-POL-RELATED RETROTRANSPOSON"/>
    <property type="match status" value="1"/>
</dbReference>
<organism evidence="2">
    <name type="scientific">Glycine soja</name>
    <name type="common">Wild soybean</name>
    <dbReference type="NCBI Taxonomy" id="3848"/>
    <lineage>
        <taxon>Eukaryota</taxon>
        <taxon>Viridiplantae</taxon>
        <taxon>Streptophyta</taxon>
        <taxon>Embryophyta</taxon>
        <taxon>Tracheophyta</taxon>
        <taxon>Spermatophyta</taxon>
        <taxon>Magnoliopsida</taxon>
        <taxon>eudicotyledons</taxon>
        <taxon>Gunneridae</taxon>
        <taxon>Pentapetalae</taxon>
        <taxon>rosids</taxon>
        <taxon>fabids</taxon>
        <taxon>Fabales</taxon>
        <taxon>Fabaceae</taxon>
        <taxon>Papilionoideae</taxon>
        <taxon>50 kb inversion clade</taxon>
        <taxon>NPAAA clade</taxon>
        <taxon>indigoferoid/millettioid clade</taxon>
        <taxon>Phaseoleae</taxon>
        <taxon>Glycine</taxon>
        <taxon>Glycine subgen. Soja</taxon>
    </lineage>
</organism>
<protein>
    <submittedName>
        <fullName evidence="2">Copia protein</fullName>
        <ecNumber evidence="2">2.5.1.84</ecNumber>
    </submittedName>
</protein>
<keyword evidence="2" id="KW-0808">Transferase</keyword>
<feature type="non-terminal residue" evidence="2">
    <location>
        <position position="201"/>
    </location>
</feature>
<accession>A0A0B2QZC9</accession>
<evidence type="ECO:0000259" key="1">
    <source>
        <dbReference type="Pfam" id="PF07727"/>
    </source>
</evidence>
<dbReference type="Pfam" id="PF07727">
    <property type="entry name" value="RVT_2"/>
    <property type="match status" value="1"/>
</dbReference>